<dbReference type="InterPro" id="IPR027417">
    <property type="entry name" value="P-loop_NTPase"/>
</dbReference>
<dbReference type="Pfam" id="PF08378">
    <property type="entry name" value="NERD"/>
    <property type="match status" value="1"/>
</dbReference>
<comment type="catalytic activity">
    <reaction evidence="7">
        <text>Couples ATP hydrolysis with the unwinding of duplex DNA by translocating in the 3'-5' direction.</text>
        <dbReference type="EC" id="5.6.2.4"/>
    </reaction>
</comment>
<dbReference type="EC" id="5.6.2.4" evidence="8"/>
<dbReference type="Pfam" id="PF13361">
    <property type="entry name" value="UvrD_C"/>
    <property type="match status" value="1"/>
</dbReference>
<evidence type="ECO:0000313" key="13">
    <source>
        <dbReference type="EMBL" id="GGJ75539.1"/>
    </source>
</evidence>
<evidence type="ECO:0000256" key="7">
    <source>
        <dbReference type="ARBA" id="ARBA00034617"/>
    </source>
</evidence>
<dbReference type="Gene3D" id="3.40.50.300">
    <property type="entry name" value="P-loop containing nucleotide triphosphate hydrolases"/>
    <property type="match status" value="2"/>
</dbReference>
<evidence type="ECO:0000256" key="3">
    <source>
        <dbReference type="ARBA" id="ARBA00022801"/>
    </source>
</evidence>
<dbReference type="SUPFAM" id="SSF52540">
    <property type="entry name" value="P-loop containing nucleoside triphosphate hydrolases"/>
    <property type="match status" value="1"/>
</dbReference>
<dbReference type="InterPro" id="IPR014017">
    <property type="entry name" value="DNA_helicase_UvrD-like_C"/>
</dbReference>
<dbReference type="EMBL" id="BMQB01000001">
    <property type="protein sequence ID" value="GGJ75539.1"/>
    <property type="molecule type" value="Genomic_DNA"/>
</dbReference>
<comment type="catalytic activity">
    <reaction evidence="9">
        <text>ATP + H2O = ADP + phosphate + H(+)</text>
        <dbReference type="Rhea" id="RHEA:13065"/>
        <dbReference type="ChEBI" id="CHEBI:15377"/>
        <dbReference type="ChEBI" id="CHEBI:15378"/>
        <dbReference type="ChEBI" id="CHEBI:30616"/>
        <dbReference type="ChEBI" id="CHEBI:43474"/>
        <dbReference type="ChEBI" id="CHEBI:456216"/>
        <dbReference type="EC" id="5.6.2.4"/>
    </reaction>
</comment>
<proteinExistence type="inferred from homology"/>
<reference evidence="13" key="1">
    <citation type="journal article" date="2014" name="Int. J. Syst. Evol. Microbiol.">
        <title>Complete genome sequence of Corynebacterium casei LMG S-19264T (=DSM 44701T), isolated from a smear-ripened cheese.</title>
        <authorList>
            <consortium name="US DOE Joint Genome Institute (JGI-PGF)"/>
            <person name="Walter F."/>
            <person name="Albersmeier A."/>
            <person name="Kalinowski J."/>
            <person name="Ruckert C."/>
        </authorList>
    </citation>
    <scope>NUCLEOTIDE SEQUENCE</scope>
    <source>
        <strain evidence="13">JCM 3090</strain>
    </source>
</reference>
<dbReference type="InterPro" id="IPR011528">
    <property type="entry name" value="NERD"/>
</dbReference>
<evidence type="ECO:0000256" key="1">
    <source>
        <dbReference type="ARBA" id="ARBA00009922"/>
    </source>
</evidence>
<keyword evidence="3 10" id="KW-0378">Hydrolase</keyword>
<dbReference type="Gene3D" id="1.10.10.160">
    <property type="match status" value="1"/>
</dbReference>
<evidence type="ECO:0000256" key="8">
    <source>
        <dbReference type="ARBA" id="ARBA00034808"/>
    </source>
</evidence>
<evidence type="ECO:0000259" key="11">
    <source>
        <dbReference type="PROSITE" id="PS50965"/>
    </source>
</evidence>
<keyword evidence="2 10" id="KW-0547">Nucleotide-binding</keyword>
<organism evidence="13 14">
    <name type="scientific">Pilimelia anulata</name>
    <dbReference type="NCBI Taxonomy" id="53371"/>
    <lineage>
        <taxon>Bacteria</taxon>
        <taxon>Bacillati</taxon>
        <taxon>Actinomycetota</taxon>
        <taxon>Actinomycetes</taxon>
        <taxon>Micromonosporales</taxon>
        <taxon>Micromonosporaceae</taxon>
        <taxon>Pilimelia</taxon>
    </lineage>
</organism>
<comment type="caution">
    <text evidence="13">The sequence shown here is derived from an EMBL/GenBank/DDBJ whole genome shotgun (WGS) entry which is preliminary data.</text>
</comment>
<evidence type="ECO:0000256" key="4">
    <source>
        <dbReference type="ARBA" id="ARBA00022806"/>
    </source>
</evidence>
<accession>A0A8J3B2F6</accession>
<evidence type="ECO:0000256" key="9">
    <source>
        <dbReference type="ARBA" id="ARBA00048988"/>
    </source>
</evidence>
<dbReference type="GO" id="GO:0005524">
    <property type="term" value="F:ATP binding"/>
    <property type="evidence" value="ECO:0007669"/>
    <property type="project" value="UniProtKB-UniRule"/>
</dbReference>
<dbReference type="InterPro" id="IPR000212">
    <property type="entry name" value="DNA_helicase_UvrD/REP"/>
</dbReference>
<evidence type="ECO:0000259" key="12">
    <source>
        <dbReference type="PROSITE" id="PS51198"/>
    </source>
</evidence>
<keyword evidence="6" id="KW-0413">Isomerase</keyword>
<dbReference type="PROSITE" id="PS50965">
    <property type="entry name" value="NERD"/>
    <property type="match status" value="1"/>
</dbReference>
<dbReference type="GO" id="GO:0000725">
    <property type="term" value="P:recombinational repair"/>
    <property type="evidence" value="ECO:0007669"/>
    <property type="project" value="TreeGrafter"/>
</dbReference>
<dbReference type="GO" id="GO:0016787">
    <property type="term" value="F:hydrolase activity"/>
    <property type="evidence" value="ECO:0007669"/>
    <property type="project" value="UniProtKB-UniRule"/>
</dbReference>
<name>A0A8J3B2F6_9ACTN</name>
<dbReference type="PANTHER" id="PTHR11070:SF45">
    <property type="entry name" value="DNA 3'-5' HELICASE"/>
    <property type="match status" value="1"/>
</dbReference>
<reference evidence="13" key="2">
    <citation type="submission" date="2020-09" db="EMBL/GenBank/DDBJ databases">
        <authorList>
            <person name="Sun Q."/>
            <person name="Ohkuma M."/>
        </authorList>
    </citation>
    <scope>NUCLEOTIDE SEQUENCE</scope>
    <source>
        <strain evidence="13">JCM 3090</strain>
    </source>
</reference>
<comment type="similarity">
    <text evidence="1">Belongs to the helicase family. UvrD subfamily.</text>
</comment>
<dbReference type="Proteomes" id="UP000649739">
    <property type="component" value="Unassembled WGS sequence"/>
</dbReference>
<keyword evidence="5 10" id="KW-0067">ATP-binding</keyword>
<keyword evidence="4 10" id="KW-0347">Helicase</keyword>
<dbReference type="PROSITE" id="PS51198">
    <property type="entry name" value="UVRD_HELICASE_ATP_BIND"/>
    <property type="match status" value="1"/>
</dbReference>
<dbReference type="GO" id="GO:0043138">
    <property type="term" value="F:3'-5' DNA helicase activity"/>
    <property type="evidence" value="ECO:0007669"/>
    <property type="project" value="UniProtKB-EC"/>
</dbReference>
<gene>
    <name evidence="13" type="ORF">GCM10010123_01900</name>
</gene>
<evidence type="ECO:0000256" key="5">
    <source>
        <dbReference type="ARBA" id="ARBA00022840"/>
    </source>
</evidence>
<sequence>MGAGDSAAAHARECARRAERVHRAYRFWLERSQRFAAGAEGERKVAAALLSLTEDELWRALVDRRWPGHEAANVDVIMVGPSGVFVIDAKMWAHQPLVVAGRLQAGGQDRHDQVDKLLAATVMVEDALKELGTAPLAVTPMMVFAGRKMNAVAGRVLLRDTSNVLEVLAAPRQRLKPKLVAIIAAELEAVFVEHEAPDLPAGALDSAPEGSTGATAGAGEAMAGNAEALELFDPHEVVRAQMAAALAGPIENWMTFLHQDQRALVARNFSGPARIGGAAGTGKTVVGLHRAVHLAQQTTGKILFITYVKNLPLVQANLLAQMAPRMVDRIEFTSLHRWALKLLNQRTRRRVTLDDDKARHCFEQAWMRVGRDSGLKDLEPNLWYWYDEIRCVIKGRGIASLPQYLALNRRGRGQMLRLYQAHREAVWTLCEQYNALLAEQDLVDFDDVLINALELVQDDPPEYAAVIADEVQDFTLVAVKLLHALTGDAPNGLLLIGDGQQSVYPGGFRLADAGITVRGAQSSLLRVNYRNAAQIFTAAMQVLEGTPLEDIDGVEINQPDVESTYHDGQVIHMPCASAVEHDQQLLERIADLRSELGDEALAQAAVLCRTHAEVNRYLTQLTDAGHPCMDLEKYDGTPAEGVKIGTVLRAKGLEFKYVYLPHHDEEQRQAEKTAAVNPDRLITAKTRLFVGMTRARDRLWLGSVRTTAPSVPTQRIPLKQMMNGMSQNEVSQSNR</sequence>
<dbReference type="InterPro" id="IPR013986">
    <property type="entry name" value="DExx_box_DNA_helicase_dom_sf"/>
</dbReference>
<dbReference type="PANTHER" id="PTHR11070">
    <property type="entry name" value="UVRD / RECB / PCRA DNA HELICASE FAMILY MEMBER"/>
    <property type="match status" value="1"/>
</dbReference>
<dbReference type="GO" id="GO:0003677">
    <property type="term" value="F:DNA binding"/>
    <property type="evidence" value="ECO:0007669"/>
    <property type="project" value="UniProtKB-KW"/>
</dbReference>
<dbReference type="Pfam" id="PF00580">
    <property type="entry name" value="UvrD-helicase"/>
    <property type="match status" value="1"/>
</dbReference>
<evidence type="ECO:0000256" key="10">
    <source>
        <dbReference type="PROSITE-ProRule" id="PRU00560"/>
    </source>
</evidence>
<feature type="domain" description="UvrD-like helicase ATP-binding" evidence="12">
    <location>
        <begin position="256"/>
        <end position="568"/>
    </location>
</feature>
<feature type="domain" description="NERD" evidence="11">
    <location>
        <begin position="37"/>
        <end position="151"/>
    </location>
</feature>
<dbReference type="InterPro" id="IPR014016">
    <property type="entry name" value="UvrD-like_ATP-bd"/>
</dbReference>
<feature type="binding site" evidence="10">
    <location>
        <begin position="277"/>
        <end position="284"/>
    </location>
    <ligand>
        <name>ATP</name>
        <dbReference type="ChEBI" id="CHEBI:30616"/>
    </ligand>
</feature>
<dbReference type="AlphaFoldDB" id="A0A8J3B2F6"/>
<evidence type="ECO:0000313" key="14">
    <source>
        <dbReference type="Proteomes" id="UP000649739"/>
    </source>
</evidence>
<protein>
    <recommendedName>
        <fullName evidence="8">DNA 3'-5' helicase</fullName>
        <ecNumber evidence="8">5.6.2.4</ecNumber>
    </recommendedName>
</protein>
<evidence type="ECO:0000256" key="2">
    <source>
        <dbReference type="ARBA" id="ARBA00022741"/>
    </source>
</evidence>
<evidence type="ECO:0000256" key="6">
    <source>
        <dbReference type="ARBA" id="ARBA00023235"/>
    </source>
</evidence>
<keyword evidence="14" id="KW-1185">Reference proteome</keyword>